<evidence type="ECO:0000256" key="2">
    <source>
        <dbReference type="SAM" id="Phobius"/>
    </source>
</evidence>
<name>A0A9D1NFS6_9FIRM</name>
<organism evidence="4 5">
    <name type="scientific">Candidatus Caccopulliclostridium gallistercoris</name>
    <dbReference type="NCBI Taxonomy" id="2840719"/>
    <lineage>
        <taxon>Bacteria</taxon>
        <taxon>Bacillati</taxon>
        <taxon>Bacillota</taxon>
        <taxon>Clostridia</taxon>
        <taxon>Candidatus Caccopulliclostridium</taxon>
    </lineage>
</organism>
<comment type="caution">
    <text evidence="4">The sequence shown here is derived from an EMBL/GenBank/DDBJ whole genome shotgun (WGS) entry which is preliminary data.</text>
</comment>
<accession>A0A9D1NFS6</accession>
<feature type="chain" id="PRO_5038800284" evidence="3">
    <location>
        <begin position="29"/>
        <end position="1052"/>
    </location>
</feature>
<reference evidence="4" key="2">
    <citation type="journal article" date="2021" name="PeerJ">
        <title>Extensive microbial diversity within the chicken gut microbiome revealed by metagenomics and culture.</title>
        <authorList>
            <person name="Gilroy R."/>
            <person name="Ravi A."/>
            <person name="Getino M."/>
            <person name="Pursley I."/>
            <person name="Horton D.L."/>
            <person name="Alikhan N.F."/>
            <person name="Baker D."/>
            <person name="Gharbi K."/>
            <person name="Hall N."/>
            <person name="Watson M."/>
            <person name="Adriaenssens E.M."/>
            <person name="Foster-Nyarko E."/>
            <person name="Jarju S."/>
            <person name="Secka A."/>
            <person name="Antonio M."/>
            <person name="Oren A."/>
            <person name="Chaudhuri R.R."/>
            <person name="La Ragione R."/>
            <person name="Hildebrand F."/>
            <person name="Pallen M.J."/>
        </authorList>
    </citation>
    <scope>NUCLEOTIDE SEQUENCE</scope>
    <source>
        <strain evidence="4">CHK186-9395</strain>
    </source>
</reference>
<proteinExistence type="predicted"/>
<keyword evidence="2" id="KW-0812">Transmembrane</keyword>
<evidence type="ECO:0000256" key="1">
    <source>
        <dbReference type="SAM" id="Coils"/>
    </source>
</evidence>
<reference evidence="4" key="1">
    <citation type="submission" date="2020-10" db="EMBL/GenBank/DDBJ databases">
        <authorList>
            <person name="Gilroy R."/>
        </authorList>
    </citation>
    <scope>NUCLEOTIDE SEQUENCE</scope>
    <source>
        <strain evidence="4">CHK186-9395</strain>
    </source>
</reference>
<sequence>MIKTRNFIITLCIMVMAFAFLFPSFAVANAENRASFEEISISNGDFNSSPNSSTLDSDPTGWSLIRTSSTARAGIINVNDTRFNSNYSSYYLNADENPRTMNTNYDDKVLMINARTSSTGSEVPAIQGYRSDEITLQPYSYYTFSILARTMNNAKASIYLTGLDEEVTNVSFESFEADVWTEYEFFIATGTSEETVSLELYLGRKENTTSSGVVFFDNVVVQRHTNENYIRNLNNAQSSDTVENYVFSETSIDINYVENVNSELTYADSNLNFEKGTLEGWTIVNNEFPANAVAHVFNVNQDFSLGSDLTANNNYALMLSTETAGYFGYISPKIDVPMHAIYKISVNVKVENISGNAYILLKENNDVNEFYDKDNPSEAYTPVENEIVISANSTDTYQNNYTTCSFYVKGNALYPTSFNLELWLGQSDDASRGTVVFDTIRIETISAEDFTSATESTSTVKVTLSSISEDPTFTNGTFNTLNNQSATLEYPIHASDWTVDVADEDATAWGVINTNTTLYESIKNEYLGGRANPENPKVLGNTIPITDTNNILMMWNKGETYQSLVSPSFSASADTYYSLKFSYKTVSNLLDNDNILNVYVIDDNGTVLFEELGLNSSNIADKDWSSYEIIIRTAQATKSLNIKLELGTKTDGISGVAYFDNFELNTVEYTDEEYENLIETANIVDFTNAGFNLISSSMNTNGVYDALTYTGTLEEGTNPSAGDDVAFGGIIDSEDNNFGLSPNPDNTSIIKNVMLIKTNGISKYSMKSNDTISLTEGSYYKFTVYIKTNVKEHTGNKEQAHGAEFSLEGIDGAIIDNIISNDFTAYNIYISALQDTDVNLRFALAADKVENTGYAFFDSFSYETVEEAVYNAAKDNKLANSIFVETASAEEGEEGEQKPGDNNVIIWYVIPSVIFALAIILALIAYAMKRVKIKKPESKKKGNYDREQTMYRDVVRKEAEDRRNERLKALKADLKAVQEEIDTLENENKERIASQRKEHGKQITKEDEKAFKLYANKHTKLLNKLDAIKSEIENVSSPEYIIKEIKKIKQGK</sequence>
<keyword evidence="3" id="KW-0732">Signal</keyword>
<feature type="coiled-coil region" evidence="1">
    <location>
        <begin position="957"/>
        <end position="994"/>
    </location>
</feature>
<dbReference type="EMBL" id="DVOJ01000014">
    <property type="protein sequence ID" value="HIV01726.1"/>
    <property type="molecule type" value="Genomic_DNA"/>
</dbReference>
<feature type="signal peptide" evidence="3">
    <location>
        <begin position="1"/>
        <end position="28"/>
    </location>
</feature>
<dbReference type="Gene3D" id="2.60.120.260">
    <property type="entry name" value="Galactose-binding domain-like"/>
    <property type="match status" value="3"/>
</dbReference>
<feature type="transmembrane region" description="Helical" evidence="2">
    <location>
        <begin position="905"/>
        <end position="928"/>
    </location>
</feature>
<dbReference type="Proteomes" id="UP000886861">
    <property type="component" value="Unassembled WGS sequence"/>
</dbReference>
<evidence type="ECO:0000313" key="5">
    <source>
        <dbReference type="Proteomes" id="UP000886861"/>
    </source>
</evidence>
<dbReference type="AlphaFoldDB" id="A0A9D1NFS6"/>
<evidence type="ECO:0000256" key="3">
    <source>
        <dbReference type="SAM" id="SignalP"/>
    </source>
</evidence>
<evidence type="ECO:0000313" key="4">
    <source>
        <dbReference type="EMBL" id="HIV01726.1"/>
    </source>
</evidence>
<keyword evidence="1" id="KW-0175">Coiled coil</keyword>
<gene>
    <name evidence="4" type="ORF">IAA62_04155</name>
</gene>
<keyword evidence="2" id="KW-0472">Membrane</keyword>
<protein>
    <submittedName>
        <fullName evidence="4">Uncharacterized protein</fullName>
    </submittedName>
</protein>
<keyword evidence="2" id="KW-1133">Transmembrane helix</keyword>